<gene>
    <name evidence="2" type="ORF">SAMN05421833_13561</name>
</gene>
<protein>
    <submittedName>
        <fullName evidence="2">Uncharacterized protein</fullName>
    </submittedName>
</protein>
<name>A0A1N7H1C1_9ACTN</name>
<proteinExistence type="predicted"/>
<keyword evidence="3" id="KW-1185">Reference proteome</keyword>
<keyword evidence="1" id="KW-1133">Transmembrane helix</keyword>
<dbReference type="Proteomes" id="UP000186096">
    <property type="component" value="Unassembled WGS sequence"/>
</dbReference>
<keyword evidence="1" id="KW-0472">Membrane</keyword>
<reference evidence="3" key="1">
    <citation type="submission" date="2017-01" db="EMBL/GenBank/DDBJ databases">
        <authorList>
            <person name="Varghese N."/>
            <person name="Submissions S."/>
        </authorList>
    </citation>
    <scope>NUCLEOTIDE SEQUENCE [LARGE SCALE GENOMIC DNA]</scope>
    <source>
        <strain evidence="3">ATCC 12950</strain>
    </source>
</reference>
<dbReference type="EMBL" id="FTNI01000035">
    <property type="protein sequence ID" value="SIS18657.1"/>
    <property type="molecule type" value="Genomic_DNA"/>
</dbReference>
<evidence type="ECO:0000256" key="1">
    <source>
        <dbReference type="SAM" id="Phobius"/>
    </source>
</evidence>
<dbReference type="AlphaFoldDB" id="A0A1N7H1C1"/>
<dbReference type="STRING" id="58117.SAMN05421833_13561"/>
<accession>A0A1N7H1C1</accession>
<sequence length="37" mass="3984">MAHNPKLIRRRFGRTALLAVTLAVAGILLAGVLMLLL</sequence>
<evidence type="ECO:0000313" key="2">
    <source>
        <dbReference type="EMBL" id="SIS18657.1"/>
    </source>
</evidence>
<keyword evidence="1" id="KW-0812">Transmembrane</keyword>
<organism evidence="2 3">
    <name type="scientific">Microbispora rosea</name>
    <dbReference type="NCBI Taxonomy" id="58117"/>
    <lineage>
        <taxon>Bacteria</taxon>
        <taxon>Bacillati</taxon>
        <taxon>Actinomycetota</taxon>
        <taxon>Actinomycetes</taxon>
        <taxon>Streptosporangiales</taxon>
        <taxon>Streptosporangiaceae</taxon>
        <taxon>Microbispora</taxon>
    </lineage>
</organism>
<evidence type="ECO:0000313" key="3">
    <source>
        <dbReference type="Proteomes" id="UP000186096"/>
    </source>
</evidence>
<feature type="transmembrane region" description="Helical" evidence="1">
    <location>
        <begin position="12"/>
        <end position="36"/>
    </location>
</feature>